<dbReference type="RefSeq" id="WP_378067769.1">
    <property type="nucleotide sequence ID" value="NZ_JBHSBL010000016.1"/>
</dbReference>
<protein>
    <submittedName>
        <fullName evidence="2">Uncharacterized protein</fullName>
    </submittedName>
</protein>
<dbReference type="Proteomes" id="UP001595867">
    <property type="component" value="Unassembled WGS sequence"/>
</dbReference>
<comment type="caution">
    <text evidence="2">The sequence shown here is derived from an EMBL/GenBank/DDBJ whole genome shotgun (WGS) entry which is preliminary data.</text>
</comment>
<evidence type="ECO:0000256" key="1">
    <source>
        <dbReference type="SAM" id="MobiDB-lite"/>
    </source>
</evidence>
<evidence type="ECO:0000313" key="2">
    <source>
        <dbReference type="EMBL" id="MFC4066798.1"/>
    </source>
</evidence>
<sequence>MDPDEPYDDLLPLLLGICEDFFAGAGPAVRHQVDAFLQARNITGGPGWLIDMLALTRQRLELPAEPGGPRLRQTPDAREGGAQTHRH</sequence>
<name>A0ABV8IRD6_9ACTN</name>
<gene>
    <name evidence="2" type="ORF">ACFO0C_17810</name>
</gene>
<accession>A0ABV8IRD6</accession>
<dbReference type="EMBL" id="JBHSBL010000016">
    <property type="protein sequence ID" value="MFC4066798.1"/>
    <property type="molecule type" value="Genomic_DNA"/>
</dbReference>
<organism evidence="2 3">
    <name type="scientific">Actinoplanes subglobosus</name>
    <dbReference type="NCBI Taxonomy" id="1547892"/>
    <lineage>
        <taxon>Bacteria</taxon>
        <taxon>Bacillati</taxon>
        <taxon>Actinomycetota</taxon>
        <taxon>Actinomycetes</taxon>
        <taxon>Micromonosporales</taxon>
        <taxon>Micromonosporaceae</taxon>
        <taxon>Actinoplanes</taxon>
    </lineage>
</organism>
<reference evidence="3" key="1">
    <citation type="journal article" date="2019" name="Int. J. Syst. Evol. Microbiol.">
        <title>The Global Catalogue of Microorganisms (GCM) 10K type strain sequencing project: providing services to taxonomists for standard genome sequencing and annotation.</title>
        <authorList>
            <consortium name="The Broad Institute Genomics Platform"/>
            <consortium name="The Broad Institute Genome Sequencing Center for Infectious Disease"/>
            <person name="Wu L."/>
            <person name="Ma J."/>
        </authorList>
    </citation>
    <scope>NUCLEOTIDE SEQUENCE [LARGE SCALE GENOMIC DNA]</scope>
    <source>
        <strain evidence="3">TBRC 5832</strain>
    </source>
</reference>
<keyword evidence="3" id="KW-1185">Reference proteome</keyword>
<evidence type="ECO:0000313" key="3">
    <source>
        <dbReference type="Proteomes" id="UP001595867"/>
    </source>
</evidence>
<feature type="region of interest" description="Disordered" evidence="1">
    <location>
        <begin position="61"/>
        <end position="87"/>
    </location>
</feature>
<proteinExistence type="predicted"/>